<reference evidence="3" key="2">
    <citation type="submission" date="2024-04" db="EMBL/GenBank/DDBJ databases">
        <authorList>
            <person name="Chen Y."/>
            <person name="Shah S."/>
            <person name="Dougan E. K."/>
            <person name="Thang M."/>
            <person name="Chan C."/>
        </authorList>
    </citation>
    <scope>NUCLEOTIDE SEQUENCE [LARGE SCALE GENOMIC DNA]</scope>
</reference>
<evidence type="ECO:0000256" key="1">
    <source>
        <dbReference type="SAM" id="MobiDB-lite"/>
    </source>
</evidence>
<reference evidence="2" key="1">
    <citation type="submission" date="2022-10" db="EMBL/GenBank/DDBJ databases">
        <authorList>
            <person name="Chen Y."/>
            <person name="Dougan E. K."/>
            <person name="Chan C."/>
            <person name="Rhodes N."/>
            <person name="Thang M."/>
        </authorList>
    </citation>
    <scope>NUCLEOTIDE SEQUENCE</scope>
</reference>
<evidence type="ECO:0000313" key="4">
    <source>
        <dbReference type="EMBL" id="CAL4768605.1"/>
    </source>
</evidence>
<name>A0A9P1BZH8_9DINO</name>
<evidence type="ECO:0000313" key="5">
    <source>
        <dbReference type="Proteomes" id="UP001152797"/>
    </source>
</evidence>
<dbReference type="EMBL" id="CAMXCT030000623">
    <property type="protein sequence ID" value="CAL4768605.1"/>
    <property type="molecule type" value="Genomic_DNA"/>
</dbReference>
<sequence length="1347" mass="153946">MDDGDIESCMWGLMEKHGLTGKKLAVFSVNEAFSISSQLCRGLGIICEQKHVELVATWIEDSRRIEPLAKRLRGDVSLDPLEEPLVRERFSRKDSSRLETPTASAASLEALNTRPTRRRNLSDEEVHARKQREDQQKEYWSRELYLELKKFEAPALQHLEHCVSDRHLHMALAGRTRYNTLKRYVKTWMAFMQWLEAAKGVIDYPVPGDLVEYLFSRFDEPCGPTIPVLIVKAVTWMERTACVDDRLRVGESQVVLSVKDYIIEMLSKDSPPKRRAPRYPAVFLESLEAMVENDQLLMGTRAVAWIKLFKIWASLRWDDIQKVVPKELKYYAGRMTTILRITKTTGPTKRVQELPVCVSEHAYVTSPFWLKTGFDLFKTHANFERDYMLPKLNRDWSGFRRSMATYNDVTSYSSYVRKAAKRPGTTEALLDPSLSTFWTEHSERATLPTGLALLRTAKEERDMLGRWKPDGSDTYIRMYNGVVARLQKQYAKAVRVNNRTGLLDERDIIESAMSWITDRCEQLPEHQVQLIISHLEESMHWQVQPGWELAGQVGEEEKSEDIQSEPNADVSQVQKLQTEKEALKKGGADLRFTLSRNDVDDDLQAAFFTNGITTVQKFSSFFRSEDDLIQVMKDSFATDADEGLQARAQLASVICAWRETQTKQKRQAEVEAEMDTREWTKPIPTGDYINLRNAFMRAHGKVEDKVTPSKEYLEKKLQELENGEFRAELLSEVVSKDEVDPDIMVPVFDSKGSLSVKKGTTSVALPTGPEQLRRRLTVMLHCVLMLALKHTNREEIQDMSRDTMERYKDYILGDYVWGLSSTDLQGNQIQTPPWSLVLSYEHAVRKRAYNLMITEHLKIGAALEQAWKCPVKKERHFITPLALYSKRSNPSAFWERLRKGTVELIEKHLGDERALDRACFEMAVRGEAGCSIVRDEKLKNDIRLFWIDLLKQHGSKQEGLDHVAPGQPFHLRLMKELLAFGEDADREFLMQGEVGYPVGVLNPLPRTPHCYEEQTSWRLEDDPHMQEEVWRSNYQSVGDHVQFVREHFAEECAEGLMEKLTLEQAKTRFGDKVAISSLAVLVEQNHQGKRIAGAGIRLVHELLGPQMPVELLLFADDLEALGASAGGRRGITLAFLYMSALGFPFKWAKQRGGLRVEWIGLFSDYSVYKLGLSPSRARWMHDWVKELADTGTTTAKNFEQGLGRLGFAAMALTWERPFLGPLYSWCAAIRTKRGALRVPAMLRTILRFLARRFLEGGDLQCPPPLEQSEGKQITFYTDAKATEDSAWIGGFKQDASGKVLEWFSEEVPVAWAPWLKLKRDPKRIIAALELLASLTWKMQSEAGLGSA</sequence>
<keyword evidence="4" id="KW-0548">Nucleotidyltransferase</keyword>
<evidence type="ECO:0000313" key="2">
    <source>
        <dbReference type="EMBL" id="CAI3981293.1"/>
    </source>
</evidence>
<evidence type="ECO:0000313" key="3">
    <source>
        <dbReference type="EMBL" id="CAL1134668.1"/>
    </source>
</evidence>
<gene>
    <name evidence="2" type="ORF">C1SCF055_LOCUS9097</name>
</gene>
<comment type="caution">
    <text evidence="2">The sequence shown here is derived from an EMBL/GenBank/DDBJ whole genome shotgun (WGS) entry which is preliminary data.</text>
</comment>
<dbReference type="EMBL" id="CAMXCT020000623">
    <property type="protein sequence ID" value="CAL1134668.1"/>
    <property type="molecule type" value="Genomic_DNA"/>
</dbReference>
<feature type="region of interest" description="Disordered" evidence="1">
    <location>
        <begin position="92"/>
        <end position="132"/>
    </location>
</feature>
<dbReference type="GO" id="GO:0003964">
    <property type="term" value="F:RNA-directed DNA polymerase activity"/>
    <property type="evidence" value="ECO:0007669"/>
    <property type="project" value="UniProtKB-KW"/>
</dbReference>
<proteinExistence type="predicted"/>
<keyword evidence="4" id="KW-0695">RNA-directed DNA polymerase</keyword>
<accession>A0A9P1BZH8</accession>
<protein>
    <submittedName>
        <fullName evidence="4">Reverse transcriptase domain-containing protein</fullName>
    </submittedName>
</protein>
<organism evidence="2">
    <name type="scientific">Cladocopium goreaui</name>
    <dbReference type="NCBI Taxonomy" id="2562237"/>
    <lineage>
        <taxon>Eukaryota</taxon>
        <taxon>Sar</taxon>
        <taxon>Alveolata</taxon>
        <taxon>Dinophyceae</taxon>
        <taxon>Suessiales</taxon>
        <taxon>Symbiodiniaceae</taxon>
        <taxon>Cladocopium</taxon>
    </lineage>
</organism>
<feature type="compositionally biased region" description="Basic and acidic residues" evidence="1">
    <location>
        <begin position="120"/>
        <end position="132"/>
    </location>
</feature>
<dbReference type="Proteomes" id="UP001152797">
    <property type="component" value="Unassembled WGS sequence"/>
</dbReference>
<keyword evidence="4" id="KW-0808">Transferase</keyword>
<keyword evidence="5" id="KW-1185">Reference proteome</keyword>
<dbReference type="EMBL" id="CAMXCT010000623">
    <property type="protein sequence ID" value="CAI3981293.1"/>
    <property type="molecule type" value="Genomic_DNA"/>
</dbReference>